<feature type="transmembrane region" description="Helical" evidence="1">
    <location>
        <begin position="82"/>
        <end position="108"/>
    </location>
</feature>
<evidence type="ECO:0000256" key="1">
    <source>
        <dbReference type="SAM" id="Phobius"/>
    </source>
</evidence>
<name>A0ABU3N648_9SPHN</name>
<feature type="transmembrane region" description="Helical" evidence="1">
    <location>
        <begin position="177"/>
        <end position="195"/>
    </location>
</feature>
<evidence type="ECO:0000313" key="2">
    <source>
        <dbReference type="EMBL" id="MDT8760005.1"/>
    </source>
</evidence>
<dbReference type="EMBL" id="JALMLT010000004">
    <property type="protein sequence ID" value="MDT8760005.1"/>
    <property type="molecule type" value="Genomic_DNA"/>
</dbReference>
<feature type="transmembrane region" description="Helical" evidence="1">
    <location>
        <begin position="215"/>
        <end position="236"/>
    </location>
</feature>
<protein>
    <submittedName>
        <fullName evidence="2">Uncharacterized protein</fullName>
    </submittedName>
</protein>
<keyword evidence="1" id="KW-1133">Transmembrane helix</keyword>
<sequence>MDLIERYLGAVRWNLPADRADDIVAELGDLIRARVEDREEALGRPLGKDEISRLLKEFGHPLAVAGQYREQRALIGPEVFPFYWFALRVLLAVVGLIAAIQIGGRVIVGNEHVSRALAHGIGQACEALLLHAALVTLAFAVIERTGWLAAYLERWKPEELPDLSGLRVRPGVRPGSWEPVFGIALGIAFLAWWSGSVELPFFPRNAGVAVQAAPIWSSLYWPVVALVWGQIFLCLVTLVRPRWKVGRALLIVLVAAGTVAIAAALHQAGSLVAVTSGDAGQTLRLQHSLDRALAIAVIIVPIFAVGQGAVDLWKLYRER</sequence>
<feature type="transmembrane region" description="Helical" evidence="1">
    <location>
        <begin position="248"/>
        <end position="272"/>
    </location>
</feature>
<organism evidence="2">
    <name type="scientific">Sphingomonas psychrotolerans</name>
    <dbReference type="NCBI Taxonomy" id="1327635"/>
    <lineage>
        <taxon>Bacteria</taxon>
        <taxon>Pseudomonadati</taxon>
        <taxon>Pseudomonadota</taxon>
        <taxon>Alphaproteobacteria</taxon>
        <taxon>Sphingomonadales</taxon>
        <taxon>Sphingomonadaceae</taxon>
        <taxon>Sphingomonas</taxon>
    </lineage>
</organism>
<keyword evidence="1" id="KW-0472">Membrane</keyword>
<accession>A0ABU3N648</accession>
<feature type="transmembrane region" description="Helical" evidence="1">
    <location>
        <begin position="120"/>
        <end position="142"/>
    </location>
</feature>
<feature type="transmembrane region" description="Helical" evidence="1">
    <location>
        <begin position="292"/>
        <end position="313"/>
    </location>
</feature>
<keyword evidence="1" id="KW-0812">Transmembrane</keyword>
<comment type="caution">
    <text evidence="2">The sequence shown here is derived from an EMBL/GenBank/DDBJ whole genome shotgun (WGS) entry which is preliminary data.</text>
</comment>
<proteinExistence type="predicted"/>
<reference evidence="2" key="1">
    <citation type="submission" date="2022-04" db="EMBL/GenBank/DDBJ databases">
        <title>Tomato heritable bacteria conferring resistance against bacterial wilt.</title>
        <authorList>
            <person name="Yin J."/>
        </authorList>
    </citation>
    <scope>NUCLEOTIDE SEQUENCE</scope>
    <source>
        <strain evidence="2">Cra20</strain>
    </source>
</reference>
<gene>
    <name evidence="2" type="ORF">MZO42_14985</name>
</gene>